<organism evidence="1 2">
    <name type="scientific">Mycoavidus cysteinexigens</name>
    <dbReference type="NCBI Taxonomy" id="1553431"/>
    <lineage>
        <taxon>Bacteria</taxon>
        <taxon>Pseudomonadati</taxon>
        <taxon>Pseudomonadota</taxon>
        <taxon>Betaproteobacteria</taxon>
        <taxon>Burkholderiales</taxon>
        <taxon>Burkholderiaceae</taxon>
        <taxon>Mycoavidus</taxon>
    </lineage>
</organism>
<protein>
    <submittedName>
        <fullName evidence="1">DNA-directed RNA polymerase subunit beta</fullName>
    </submittedName>
</protein>
<proteinExistence type="predicted"/>
<keyword evidence="1" id="KW-0240">DNA-directed RNA polymerase</keyword>
<sequence>MQAHDSQSDDFFSQPITPDSVYQFVQLENQAITSTPLGSPQDIVAFGATLARGPVAHCVGQNVALAREGYNSENEYSREALLALNSPY</sequence>
<gene>
    <name evidence="1" type="ORF">MCB1EB_0971</name>
</gene>
<dbReference type="GO" id="GO:0000428">
    <property type="term" value="C:DNA-directed RNA polymerase complex"/>
    <property type="evidence" value="ECO:0007669"/>
    <property type="project" value="UniProtKB-KW"/>
</dbReference>
<accession>A0A2Z6EUP1</accession>
<evidence type="ECO:0000313" key="2">
    <source>
        <dbReference type="Proteomes" id="UP000282597"/>
    </source>
</evidence>
<dbReference type="KEGG" id="mcys:MCB1EB_0971"/>
<name>A0A2Z6EUP1_9BURK</name>
<dbReference type="Proteomes" id="UP000282597">
    <property type="component" value="Chromosome"/>
</dbReference>
<keyword evidence="1" id="KW-0804">Transcription</keyword>
<evidence type="ECO:0000313" key="1">
    <source>
        <dbReference type="EMBL" id="BBE09132.1"/>
    </source>
</evidence>
<dbReference type="AlphaFoldDB" id="A0A2Z6EUP1"/>
<dbReference type="RefSeq" id="WP_045362474.1">
    <property type="nucleotide sequence ID" value="NZ_AP018150.1"/>
</dbReference>
<keyword evidence="2" id="KW-1185">Reference proteome</keyword>
<dbReference type="EMBL" id="AP018150">
    <property type="protein sequence ID" value="BBE09132.1"/>
    <property type="molecule type" value="Genomic_DNA"/>
</dbReference>
<reference evidence="1 2" key="1">
    <citation type="journal article" date="2018" name="Microbes Environ.">
        <title>Comparative Genomic Insights into Endofungal Lifestyles of Two Bacterial Endosymbionts, Mycoavidus cysteinexigens and Burkholderia rhizoxinica.</title>
        <authorList>
            <person name="Sharmin D."/>
            <person name="Guo Y."/>
            <person name="Nishizawa T."/>
            <person name="Ohshima S."/>
            <person name="Sato Y."/>
            <person name="Takashima Y."/>
            <person name="Narisawa K."/>
            <person name="Ohta H."/>
        </authorList>
    </citation>
    <scope>NUCLEOTIDE SEQUENCE [LARGE SCALE GENOMIC DNA]</scope>
    <source>
        <strain evidence="1 2">B1-EB</strain>
    </source>
</reference>